<feature type="region of interest" description="Disordered" evidence="1">
    <location>
        <begin position="86"/>
        <end position="238"/>
    </location>
</feature>
<keyword evidence="2" id="KW-0472">Membrane</keyword>
<evidence type="ECO:0000256" key="2">
    <source>
        <dbReference type="SAM" id="Phobius"/>
    </source>
</evidence>
<gene>
    <name evidence="3" type="ORF">RFI_06323</name>
</gene>
<name>X6NZS0_RETFI</name>
<reference evidence="3 4" key="1">
    <citation type="journal article" date="2013" name="Curr. Biol.">
        <title>The Genome of the Foraminiferan Reticulomyxa filosa.</title>
        <authorList>
            <person name="Glockner G."/>
            <person name="Hulsmann N."/>
            <person name="Schleicher M."/>
            <person name="Noegel A.A."/>
            <person name="Eichinger L."/>
            <person name="Gallinger C."/>
            <person name="Pawlowski J."/>
            <person name="Sierra R."/>
            <person name="Euteneuer U."/>
            <person name="Pillet L."/>
            <person name="Moustafa A."/>
            <person name="Platzer M."/>
            <person name="Groth M."/>
            <person name="Szafranski K."/>
            <person name="Schliwa M."/>
        </authorList>
    </citation>
    <scope>NUCLEOTIDE SEQUENCE [LARGE SCALE GENOMIC DNA]</scope>
</reference>
<keyword evidence="4" id="KW-1185">Reference proteome</keyword>
<organism evidence="3 4">
    <name type="scientific">Reticulomyxa filosa</name>
    <dbReference type="NCBI Taxonomy" id="46433"/>
    <lineage>
        <taxon>Eukaryota</taxon>
        <taxon>Sar</taxon>
        <taxon>Rhizaria</taxon>
        <taxon>Retaria</taxon>
        <taxon>Foraminifera</taxon>
        <taxon>Monothalamids</taxon>
        <taxon>Reticulomyxidae</taxon>
        <taxon>Reticulomyxa</taxon>
    </lineage>
</organism>
<proteinExistence type="predicted"/>
<evidence type="ECO:0000313" key="4">
    <source>
        <dbReference type="Proteomes" id="UP000023152"/>
    </source>
</evidence>
<dbReference type="EMBL" id="ASPP01005307">
    <property type="protein sequence ID" value="ETO30797.1"/>
    <property type="molecule type" value="Genomic_DNA"/>
</dbReference>
<keyword evidence="2" id="KW-1133">Transmembrane helix</keyword>
<feature type="compositionally biased region" description="Polar residues" evidence="1">
    <location>
        <begin position="160"/>
        <end position="189"/>
    </location>
</feature>
<feature type="transmembrane region" description="Helical" evidence="2">
    <location>
        <begin position="349"/>
        <end position="375"/>
    </location>
</feature>
<feature type="compositionally biased region" description="Acidic residues" evidence="1">
    <location>
        <begin position="223"/>
        <end position="235"/>
    </location>
</feature>
<comment type="caution">
    <text evidence="3">The sequence shown here is derived from an EMBL/GenBank/DDBJ whole genome shotgun (WGS) entry which is preliminary data.</text>
</comment>
<accession>X6NZS0</accession>
<dbReference type="AlphaFoldDB" id="X6NZS0"/>
<sequence>MGATCSPCTTLNGGTIAGDNKSRHTGDHLFQYFFYLVFLCKPNKDGEAEEAKITKKSVCRHAMKSQTFGTTPYVYVYMQKKKESDMESKNESLSCATETTESECRDTKKETNSRGDWDENGENSTFLSLESQKSKKKRIRKGVEKKGTKGSSPEGANAKVKTTQAQRPSLPENNSNTAKTLDTNETVTTVAPKKEKTPPPPFINFKSEFISDKENKYNNDQKEENEEEGETDEEEKAGITSIQINKKFSNITINENNNEFDVNLSFQNNEEDNDLSLQQQYSGSNSPFELDDKTPHLESQMSAHEPTNGIIYGDESILVMKGNYYFLNFLSFTVDVLIDTPKTIAQISFIYVTFIMFSYSQIYFVTYLCAILIFVNIKKEKIHNSNYFFIFIILVFVSSFLLSVIYLSSLKIMFFCARLLLCFVF</sequence>
<evidence type="ECO:0000256" key="1">
    <source>
        <dbReference type="SAM" id="MobiDB-lite"/>
    </source>
</evidence>
<keyword evidence="2" id="KW-0812">Transmembrane</keyword>
<protein>
    <submittedName>
        <fullName evidence="3">Uncharacterized protein</fullName>
    </submittedName>
</protein>
<dbReference type="Proteomes" id="UP000023152">
    <property type="component" value="Unassembled WGS sequence"/>
</dbReference>
<feature type="transmembrane region" description="Helical" evidence="2">
    <location>
        <begin position="387"/>
        <end position="407"/>
    </location>
</feature>
<feature type="compositionally biased region" description="Basic and acidic residues" evidence="1">
    <location>
        <begin position="102"/>
        <end position="117"/>
    </location>
</feature>
<feature type="compositionally biased region" description="Basic and acidic residues" evidence="1">
    <location>
        <begin position="209"/>
        <end position="222"/>
    </location>
</feature>
<evidence type="ECO:0000313" key="3">
    <source>
        <dbReference type="EMBL" id="ETO30797.1"/>
    </source>
</evidence>